<evidence type="ECO:0000256" key="1">
    <source>
        <dbReference type="ARBA" id="ARBA00006739"/>
    </source>
</evidence>
<evidence type="ECO:0000313" key="7">
    <source>
        <dbReference type="Proteomes" id="UP000831786"/>
    </source>
</evidence>
<feature type="compositionally biased region" description="Low complexity" evidence="4">
    <location>
        <begin position="285"/>
        <end position="302"/>
    </location>
</feature>
<name>A0ABY4FN80_9MICO</name>
<gene>
    <name evidence="6" type="ORF">MUN78_02230</name>
</gene>
<dbReference type="RefSeq" id="WP_244728504.1">
    <property type="nucleotide sequence ID" value="NZ_CP095045.1"/>
</dbReference>
<evidence type="ECO:0000256" key="3">
    <source>
        <dbReference type="ARBA" id="ARBA00022679"/>
    </source>
</evidence>
<dbReference type="Gene3D" id="3.90.550.10">
    <property type="entry name" value="Spore Coat Polysaccharide Biosynthesis Protein SpsA, Chain A"/>
    <property type="match status" value="1"/>
</dbReference>
<evidence type="ECO:0000259" key="5">
    <source>
        <dbReference type="Pfam" id="PF00535"/>
    </source>
</evidence>
<feature type="compositionally biased region" description="Pro residues" evidence="4">
    <location>
        <begin position="303"/>
        <end position="313"/>
    </location>
</feature>
<keyword evidence="3 6" id="KW-0808">Transferase</keyword>
<protein>
    <submittedName>
        <fullName evidence="6">Glycosyltransferase</fullName>
        <ecNumber evidence="6">2.4.-.-</ecNumber>
    </submittedName>
</protein>
<dbReference type="Pfam" id="PF00535">
    <property type="entry name" value="Glycos_transf_2"/>
    <property type="match status" value="1"/>
</dbReference>
<dbReference type="SUPFAM" id="SSF53448">
    <property type="entry name" value="Nucleotide-diphospho-sugar transferases"/>
    <property type="match status" value="1"/>
</dbReference>
<accession>A0ABY4FN80</accession>
<dbReference type="EMBL" id="CP095045">
    <property type="protein sequence ID" value="UOQ57684.1"/>
    <property type="molecule type" value="Genomic_DNA"/>
</dbReference>
<evidence type="ECO:0000256" key="2">
    <source>
        <dbReference type="ARBA" id="ARBA00022676"/>
    </source>
</evidence>
<dbReference type="InterPro" id="IPR029044">
    <property type="entry name" value="Nucleotide-diphossugar_trans"/>
</dbReference>
<dbReference type="GO" id="GO:0016757">
    <property type="term" value="F:glycosyltransferase activity"/>
    <property type="evidence" value="ECO:0007669"/>
    <property type="project" value="UniProtKB-KW"/>
</dbReference>
<dbReference type="InterPro" id="IPR001173">
    <property type="entry name" value="Glyco_trans_2-like"/>
</dbReference>
<organism evidence="6 7">
    <name type="scientific">Leucobacter allii</name>
    <dbReference type="NCBI Taxonomy" id="2932247"/>
    <lineage>
        <taxon>Bacteria</taxon>
        <taxon>Bacillati</taxon>
        <taxon>Actinomycetota</taxon>
        <taxon>Actinomycetes</taxon>
        <taxon>Micrococcales</taxon>
        <taxon>Microbacteriaceae</taxon>
        <taxon>Leucobacter</taxon>
    </lineage>
</organism>
<evidence type="ECO:0000256" key="4">
    <source>
        <dbReference type="SAM" id="MobiDB-lite"/>
    </source>
</evidence>
<feature type="domain" description="Glycosyltransferase 2-like" evidence="5">
    <location>
        <begin position="14"/>
        <end position="179"/>
    </location>
</feature>
<reference evidence="6 7" key="1">
    <citation type="submission" date="2022-04" db="EMBL/GenBank/DDBJ databases">
        <title>Leucobacter sp. isolated from rhizosphere of garlic.</title>
        <authorList>
            <person name="Won M."/>
            <person name="Lee C.-M."/>
            <person name="Woen H.-Y."/>
            <person name="Kwon S.-W."/>
        </authorList>
    </citation>
    <scope>NUCLEOTIDE SEQUENCE [LARGE SCALE GENOMIC DNA]</scope>
    <source>
        <strain evidence="6 7">H21R-40</strain>
    </source>
</reference>
<sequence>MADPAPASRQAEFSLLLPVYAGDHPDFLRLAFESSVDRQTLRPAEAVVVQDGPVPDALAAELARIERESPVPVVVVVLPENRGLTVALNRGLDACRFPVVARMDADDVSEPERFARQWELIAQGYDLVGTGMVEFEQDPERPVGRRVPPVGAERIRQHARTHNPFNHPTMMYRTAALERVGRYEPFGKMEDYWLGIRLIDAGARVENLPEPLVRYRVGAGAFARRGGWAEARTEWRLQRELLRMGFVTRAEYLRNVTMKGLYRLLPAGVKRVLFRRLIGGGMPGDRAAAPVAPPASGVSGAPDAPPASSPEGR</sequence>
<evidence type="ECO:0000313" key="6">
    <source>
        <dbReference type="EMBL" id="UOQ57684.1"/>
    </source>
</evidence>
<dbReference type="Proteomes" id="UP000831786">
    <property type="component" value="Chromosome"/>
</dbReference>
<feature type="region of interest" description="Disordered" evidence="4">
    <location>
        <begin position="285"/>
        <end position="313"/>
    </location>
</feature>
<dbReference type="PANTHER" id="PTHR43685">
    <property type="entry name" value="GLYCOSYLTRANSFERASE"/>
    <property type="match status" value="1"/>
</dbReference>
<proteinExistence type="inferred from homology"/>
<dbReference type="InterPro" id="IPR050834">
    <property type="entry name" value="Glycosyltransf_2"/>
</dbReference>
<keyword evidence="7" id="KW-1185">Reference proteome</keyword>
<comment type="similarity">
    <text evidence="1">Belongs to the glycosyltransferase 2 family.</text>
</comment>
<dbReference type="PANTHER" id="PTHR43685:SF5">
    <property type="entry name" value="GLYCOSYLTRANSFERASE EPSE-RELATED"/>
    <property type="match status" value="1"/>
</dbReference>
<keyword evidence="2 6" id="KW-0328">Glycosyltransferase</keyword>
<dbReference type="EC" id="2.4.-.-" evidence="6"/>